<dbReference type="GO" id="GO:0006302">
    <property type="term" value="P:double-strand break repair"/>
    <property type="evidence" value="ECO:0007669"/>
    <property type="project" value="TreeGrafter"/>
</dbReference>
<dbReference type="GO" id="GO:0005737">
    <property type="term" value="C:cytoplasm"/>
    <property type="evidence" value="ECO:0007669"/>
    <property type="project" value="UniProtKB-SubCell"/>
</dbReference>
<evidence type="ECO:0000313" key="17">
    <source>
        <dbReference type="EMBL" id="EGD72469.1"/>
    </source>
</evidence>
<dbReference type="AlphaFoldDB" id="F2TWM3"/>
<feature type="compositionally biased region" description="Low complexity" evidence="16">
    <location>
        <begin position="247"/>
        <end position="257"/>
    </location>
</feature>
<dbReference type="GO" id="GO:0007095">
    <property type="term" value="P:mitotic G2 DNA damage checkpoint signaling"/>
    <property type="evidence" value="ECO:0007669"/>
    <property type="project" value="TreeGrafter"/>
</dbReference>
<evidence type="ECO:0000256" key="11">
    <source>
        <dbReference type="ARBA" id="ARBA00023204"/>
    </source>
</evidence>
<feature type="compositionally biased region" description="Polar residues" evidence="16">
    <location>
        <begin position="228"/>
        <end position="239"/>
    </location>
</feature>
<dbReference type="GO" id="GO:0045739">
    <property type="term" value="P:positive regulation of DNA repair"/>
    <property type="evidence" value="ECO:0007669"/>
    <property type="project" value="InterPro"/>
</dbReference>
<comment type="subcellular location">
    <subcellularLocation>
        <location evidence="2">Cytoplasm</location>
    </subcellularLocation>
    <subcellularLocation>
        <location evidence="1">Nucleus</location>
    </subcellularLocation>
</comment>
<dbReference type="PANTHER" id="PTHR15660:SF1">
    <property type="entry name" value="BRISC AND BRCA1-A COMPLEX MEMBER 1"/>
    <property type="match status" value="1"/>
</dbReference>
<keyword evidence="10" id="KW-0156">Chromatin regulator</keyword>
<evidence type="ECO:0000256" key="4">
    <source>
        <dbReference type="ARBA" id="ARBA00019437"/>
    </source>
</evidence>
<sequence length="257" mass="27730">MASGEKLVFVVDVSSEMAASPFNDKKGKSRLDHVKSAIKKLVEFKSLISPRHTYGLALLTSEMVWLFQPGDKMTFLDMLGHVDVQGTFSECQLDSLVANLEPLLSQTSSGLHTVRAILIYGRSRVLPTWTDANRLLSDGRFVLDVLYLFDREAMMGDASSLASGSAHHRPDAADGEAAGVFDALVRLVAPSQRSYLFSVSTSVLRLYQSMASLAAHPLQRPPVDHISYSLSGSPEATSHSGDDGGDSDLVVVDGDSS</sequence>
<dbReference type="InParanoid" id="F2TWM3"/>
<comment type="similarity">
    <text evidence="3">Belongs to the BABAM1 family.</text>
</comment>
<dbReference type="GO" id="GO:0070552">
    <property type="term" value="C:BRISC complex"/>
    <property type="evidence" value="ECO:0007669"/>
    <property type="project" value="InterPro"/>
</dbReference>
<dbReference type="SUPFAM" id="SSF53300">
    <property type="entry name" value="vWA-like"/>
    <property type="match status" value="1"/>
</dbReference>
<dbReference type="OMA" id="RPQHQWP"/>
<proteinExistence type="inferred from homology"/>
<evidence type="ECO:0000256" key="2">
    <source>
        <dbReference type="ARBA" id="ARBA00004496"/>
    </source>
</evidence>
<organism evidence="18">
    <name type="scientific">Salpingoeca rosetta (strain ATCC 50818 / BSB-021)</name>
    <dbReference type="NCBI Taxonomy" id="946362"/>
    <lineage>
        <taxon>Eukaryota</taxon>
        <taxon>Choanoflagellata</taxon>
        <taxon>Craspedida</taxon>
        <taxon>Salpingoecidae</taxon>
        <taxon>Salpingoeca</taxon>
    </lineage>
</organism>
<evidence type="ECO:0000256" key="5">
    <source>
        <dbReference type="ARBA" id="ARBA00022490"/>
    </source>
</evidence>
<evidence type="ECO:0000256" key="14">
    <source>
        <dbReference type="ARBA" id="ARBA00030984"/>
    </source>
</evidence>
<dbReference type="InterPro" id="IPR036465">
    <property type="entry name" value="vWFA_dom_sf"/>
</dbReference>
<keyword evidence="12" id="KW-0539">Nucleus</keyword>
<keyword evidence="5" id="KW-0963">Cytoplasm</keyword>
<evidence type="ECO:0000256" key="8">
    <source>
        <dbReference type="ARBA" id="ARBA00022776"/>
    </source>
</evidence>
<dbReference type="EMBL" id="GL832955">
    <property type="protein sequence ID" value="EGD72469.1"/>
    <property type="molecule type" value="Genomic_DNA"/>
</dbReference>
<keyword evidence="18" id="KW-1185">Reference proteome</keyword>
<dbReference type="GO" id="GO:0006325">
    <property type="term" value="P:chromatin organization"/>
    <property type="evidence" value="ECO:0007669"/>
    <property type="project" value="UniProtKB-KW"/>
</dbReference>
<keyword evidence="11" id="KW-0234">DNA repair</keyword>
<evidence type="ECO:0000256" key="12">
    <source>
        <dbReference type="ARBA" id="ARBA00023242"/>
    </source>
</evidence>
<dbReference type="InterPro" id="IPR026126">
    <property type="entry name" value="BABAM1"/>
</dbReference>
<evidence type="ECO:0000256" key="3">
    <source>
        <dbReference type="ARBA" id="ARBA00010809"/>
    </source>
</evidence>
<keyword evidence="8" id="KW-0498">Mitosis</keyword>
<dbReference type="Gene3D" id="3.40.50.410">
    <property type="entry name" value="von Willebrand factor, type A domain"/>
    <property type="match status" value="1"/>
</dbReference>
<keyword evidence="6" id="KW-0132">Cell division</keyword>
<feature type="region of interest" description="Disordered" evidence="16">
    <location>
        <begin position="225"/>
        <end position="257"/>
    </location>
</feature>
<dbReference type="FunCoup" id="F2TWM3">
    <property type="interactions" value="1320"/>
</dbReference>
<protein>
    <recommendedName>
        <fullName evidence="4">BRISC and BRCA1-A complex member 1</fullName>
    </recommendedName>
    <alternativeName>
        <fullName evidence="14">Mediator of RAP80 interactions and targeting subunit of 40 kDa</fullName>
    </alternativeName>
    <alternativeName>
        <fullName evidence="15">New component of the BRCA1-A complex</fullName>
    </alternativeName>
</protein>
<evidence type="ECO:0000256" key="16">
    <source>
        <dbReference type="SAM" id="MobiDB-lite"/>
    </source>
</evidence>
<evidence type="ECO:0000256" key="1">
    <source>
        <dbReference type="ARBA" id="ARBA00004123"/>
    </source>
</evidence>
<evidence type="ECO:0000256" key="10">
    <source>
        <dbReference type="ARBA" id="ARBA00022853"/>
    </source>
</evidence>
<evidence type="ECO:0000256" key="13">
    <source>
        <dbReference type="ARBA" id="ARBA00023306"/>
    </source>
</evidence>
<reference evidence="17" key="1">
    <citation type="submission" date="2009-08" db="EMBL/GenBank/DDBJ databases">
        <title>Annotation of Salpingoeca rosetta.</title>
        <authorList>
            <consortium name="The Broad Institute Genome Sequencing Platform"/>
            <person name="Russ C."/>
            <person name="Cuomo C."/>
            <person name="Burger G."/>
            <person name="Gray M.W."/>
            <person name="Holland P.W.H."/>
            <person name="King N."/>
            <person name="Lang F.B.F."/>
            <person name="Roger A.J."/>
            <person name="Ruiz-Trillo I."/>
            <person name="Young S.K."/>
            <person name="Zeng Q."/>
            <person name="Gargeya S."/>
            <person name="Alvarado L."/>
            <person name="Berlin A."/>
            <person name="Chapman S.B."/>
            <person name="Chen Z."/>
            <person name="Freedman E."/>
            <person name="Gellesch M."/>
            <person name="Goldberg J."/>
            <person name="Griggs A."/>
            <person name="Gujja S."/>
            <person name="Heilman E."/>
            <person name="Heiman D."/>
            <person name="Howarth C."/>
            <person name="Mehta T."/>
            <person name="Neiman D."/>
            <person name="Pearson M."/>
            <person name="Roberts A."/>
            <person name="Saif S."/>
            <person name="Shea T."/>
            <person name="Shenoy N."/>
            <person name="Sisk P."/>
            <person name="Stolte C."/>
            <person name="Sykes S."/>
            <person name="White J."/>
            <person name="Yandava C."/>
            <person name="Haas B."/>
            <person name="Nusbaum C."/>
            <person name="Birren B."/>
        </authorList>
    </citation>
    <scope>NUCLEOTIDE SEQUENCE [LARGE SCALE GENOMIC DNA]</scope>
    <source>
        <strain evidence="17">ATCC 50818</strain>
    </source>
</reference>
<dbReference type="STRING" id="946362.F2TWM3"/>
<dbReference type="KEGG" id="sre:PTSG_00493"/>
<dbReference type="OrthoDB" id="547311at2759"/>
<evidence type="ECO:0000256" key="7">
    <source>
        <dbReference type="ARBA" id="ARBA00022763"/>
    </source>
</evidence>
<keyword evidence="9" id="KW-0833">Ubl conjugation pathway</keyword>
<dbReference type="RefSeq" id="XP_004999038.1">
    <property type="nucleotide sequence ID" value="XM_004998981.1"/>
</dbReference>
<dbReference type="GO" id="GO:0051301">
    <property type="term" value="P:cell division"/>
    <property type="evidence" value="ECO:0007669"/>
    <property type="project" value="UniProtKB-KW"/>
</dbReference>
<accession>F2TWM3</accession>
<dbReference type="GO" id="GO:0016604">
    <property type="term" value="C:nuclear body"/>
    <property type="evidence" value="ECO:0007669"/>
    <property type="project" value="TreeGrafter"/>
</dbReference>
<keyword evidence="7" id="KW-0227">DNA damage</keyword>
<dbReference type="PANTHER" id="PTHR15660">
    <property type="entry name" value="BRISC AND BRCA1-A COMPLEX MEMBER 1"/>
    <property type="match status" value="1"/>
</dbReference>
<evidence type="ECO:0000256" key="15">
    <source>
        <dbReference type="ARBA" id="ARBA00031038"/>
    </source>
</evidence>
<evidence type="ECO:0000256" key="9">
    <source>
        <dbReference type="ARBA" id="ARBA00022786"/>
    </source>
</evidence>
<dbReference type="CDD" id="cd21502">
    <property type="entry name" value="vWA_BABAM1"/>
    <property type="match status" value="1"/>
</dbReference>
<evidence type="ECO:0000256" key="6">
    <source>
        <dbReference type="ARBA" id="ARBA00022618"/>
    </source>
</evidence>
<keyword evidence="13" id="KW-0131">Cell cycle</keyword>
<name>F2TWM3_SALR5</name>
<gene>
    <name evidence="17" type="ORF">PTSG_00493</name>
</gene>
<dbReference type="GeneID" id="16067476"/>
<evidence type="ECO:0000313" key="18">
    <source>
        <dbReference type="Proteomes" id="UP000007799"/>
    </source>
</evidence>
<dbReference type="Proteomes" id="UP000007799">
    <property type="component" value="Unassembled WGS sequence"/>
</dbReference>